<dbReference type="Gene3D" id="1.10.540.10">
    <property type="entry name" value="Acyl-CoA dehydrogenase/oxidase, N-terminal domain"/>
    <property type="match status" value="1"/>
</dbReference>
<feature type="region of interest" description="Disordered" evidence="1">
    <location>
        <begin position="67"/>
        <end position="95"/>
    </location>
</feature>
<protein>
    <recommendedName>
        <fullName evidence="2">Acyl-CoA dehydrogenase/oxidase N-terminal domain-containing protein</fullName>
    </recommendedName>
</protein>
<name>A0ABM8FSF3_9MICO</name>
<dbReference type="PANTHER" id="PTHR43884">
    <property type="entry name" value="ACYL-COA DEHYDROGENASE"/>
    <property type="match status" value="1"/>
</dbReference>
<dbReference type="Proteomes" id="UP001321543">
    <property type="component" value="Chromosome"/>
</dbReference>
<sequence>MTDDLSSIGLDEDQRELASLVREFAEQVVAPQAYEAYRSHTLNLDVVRQMGELGLFGLPFPEEYGGQGVTTSPWASRSRPSHGSISPLRSPWRQE</sequence>
<evidence type="ECO:0000313" key="4">
    <source>
        <dbReference type="Proteomes" id="UP001321543"/>
    </source>
</evidence>
<accession>A0ABM8FSF3</accession>
<dbReference type="PANTHER" id="PTHR43884:SF12">
    <property type="entry name" value="ISOVALERYL-COA DEHYDROGENASE, MITOCHONDRIAL-RELATED"/>
    <property type="match status" value="1"/>
</dbReference>
<evidence type="ECO:0000259" key="2">
    <source>
        <dbReference type="Pfam" id="PF02771"/>
    </source>
</evidence>
<reference evidence="4" key="1">
    <citation type="journal article" date="2019" name="Int. J. Syst. Evol. Microbiol.">
        <title>The Global Catalogue of Microorganisms (GCM) 10K type strain sequencing project: providing services to taxonomists for standard genome sequencing and annotation.</title>
        <authorList>
            <consortium name="The Broad Institute Genomics Platform"/>
            <consortium name="The Broad Institute Genome Sequencing Center for Infectious Disease"/>
            <person name="Wu L."/>
            <person name="Ma J."/>
        </authorList>
    </citation>
    <scope>NUCLEOTIDE SEQUENCE [LARGE SCALE GENOMIC DNA]</scope>
    <source>
        <strain evidence="4">NBRC 106310</strain>
    </source>
</reference>
<dbReference type="InterPro" id="IPR009100">
    <property type="entry name" value="AcylCoA_DH/oxidase_NM_dom_sf"/>
</dbReference>
<evidence type="ECO:0000313" key="3">
    <source>
        <dbReference type="EMBL" id="BDZ38354.1"/>
    </source>
</evidence>
<organism evidence="3 4">
    <name type="scientific">Microbacterium suwonense</name>
    <dbReference type="NCBI Taxonomy" id="683047"/>
    <lineage>
        <taxon>Bacteria</taxon>
        <taxon>Bacillati</taxon>
        <taxon>Actinomycetota</taxon>
        <taxon>Actinomycetes</taxon>
        <taxon>Micrococcales</taxon>
        <taxon>Microbacteriaceae</taxon>
        <taxon>Microbacterium</taxon>
    </lineage>
</organism>
<dbReference type="SUPFAM" id="SSF56645">
    <property type="entry name" value="Acyl-CoA dehydrogenase NM domain-like"/>
    <property type="match status" value="1"/>
</dbReference>
<proteinExistence type="predicted"/>
<feature type="domain" description="Acyl-CoA dehydrogenase/oxidase N-terminal" evidence="2">
    <location>
        <begin position="12"/>
        <end position="71"/>
    </location>
</feature>
<dbReference type="Pfam" id="PF02771">
    <property type="entry name" value="Acyl-CoA_dh_N"/>
    <property type="match status" value="1"/>
</dbReference>
<dbReference type="InterPro" id="IPR013786">
    <property type="entry name" value="AcylCoA_DH/ox_N"/>
</dbReference>
<gene>
    <name evidence="3" type="ORF">GCM10025863_09680</name>
</gene>
<evidence type="ECO:0000256" key="1">
    <source>
        <dbReference type="SAM" id="MobiDB-lite"/>
    </source>
</evidence>
<dbReference type="EMBL" id="AP027728">
    <property type="protein sequence ID" value="BDZ38354.1"/>
    <property type="molecule type" value="Genomic_DNA"/>
</dbReference>
<dbReference type="InterPro" id="IPR037069">
    <property type="entry name" value="AcylCoA_DH/ox_N_sf"/>
</dbReference>
<keyword evidence="4" id="KW-1185">Reference proteome</keyword>